<dbReference type="FunFam" id="3.40.50.300:FF:001091">
    <property type="entry name" value="Probable disease resistance protein At1g61300"/>
    <property type="match status" value="1"/>
</dbReference>
<evidence type="ECO:0000259" key="7">
    <source>
        <dbReference type="Pfam" id="PF23598"/>
    </source>
</evidence>
<keyword evidence="1" id="KW-0677">Repeat</keyword>
<dbReference type="InterPro" id="IPR038005">
    <property type="entry name" value="RX-like_CC"/>
</dbReference>
<reference evidence="8 9" key="1">
    <citation type="submission" date="2018-10" db="EMBL/GenBank/DDBJ databases">
        <title>A high-quality apple genome assembly.</title>
        <authorList>
            <person name="Hu J."/>
        </authorList>
    </citation>
    <scope>NUCLEOTIDE SEQUENCE [LARGE SCALE GENOMIC DNA]</scope>
    <source>
        <strain evidence="9">cv. HFTH1</strain>
        <tissue evidence="8">Young leaf</tissue>
    </source>
</reference>
<evidence type="ECO:0000259" key="5">
    <source>
        <dbReference type="Pfam" id="PF00931"/>
    </source>
</evidence>
<dbReference type="GO" id="GO:0043531">
    <property type="term" value="F:ADP binding"/>
    <property type="evidence" value="ECO:0007669"/>
    <property type="project" value="InterPro"/>
</dbReference>
<feature type="domain" description="Disease resistance N-terminal" evidence="6">
    <location>
        <begin position="14"/>
        <end position="99"/>
    </location>
</feature>
<dbReference type="GO" id="GO:0005524">
    <property type="term" value="F:ATP binding"/>
    <property type="evidence" value="ECO:0007669"/>
    <property type="project" value="UniProtKB-KW"/>
</dbReference>
<gene>
    <name evidence="8" type="ORF">DVH24_038328</name>
</gene>
<dbReference type="Pfam" id="PF23598">
    <property type="entry name" value="LRR_14"/>
    <property type="match status" value="1"/>
</dbReference>
<dbReference type="Pfam" id="PF00931">
    <property type="entry name" value="NB-ARC"/>
    <property type="match status" value="1"/>
</dbReference>
<dbReference type="Gene3D" id="3.80.10.10">
    <property type="entry name" value="Ribonuclease Inhibitor"/>
    <property type="match status" value="1"/>
</dbReference>
<dbReference type="Gene3D" id="1.20.5.4130">
    <property type="match status" value="1"/>
</dbReference>
<dbReference type="GO" id="GO:0006952">
    <property type="term" value="P:defense response"/>
    <property type="evidence" value="ECO:0007669"/>
    <property type="project" value="UniProtKB-KW"/>
</dbReference>
<dbReference type="EMBL" id="RDQH01000329">
    <property type="protein sequence ID" value="RXI04054.1"/>
    <property type="molecule type" value="Genomic_DNA"/>
</dbReference>
<dbReference type="InterPro" id="IPR027417">
    <property type="entry name" value="P-loop_NTPase"/>
</dbReference>
<keyword evidence="9" id="KW-1185">Reference proteome</keyword>
<dbReference type="Pfam" id="PF18052">
    <property type="entry name" value="Rx_N"/>
    <property type="match status" value="1"/>
</dbReference>
<name>A0A498KCF9_MALDO</name>
<dbReference type="InterPro" id="IPR041118">
    <property type="entry name" value="Rx_N"/>
</dbReference>
<evidence type="ECO:0000256" key="1">
    <source>
        <dbReference type="ARBA" id="ARBA00022737"/>
    </source>
</evidence>
<proteinExistence type="predicted"/>
<dbReference type="InterPro" id="IPR055414">
    <property type="entry name" value="LRR_R13L4/SHOC2-like"/>
</dbReference>
<dbReference type="Gene3D" id="3.40.50.1000">
    <property type="entry name" value="HAD superfamily/HAD-like"/>
    <property type="match status" value="1"/>
</dbReference>
<accession>A0A498KCF9</accession>
<dbReference type="InterPro" id="IPR002182">
    <property type="entry name" value="NB-ARC"/>
</dbReference>
<dbReference type="GO" id="GO:0051707">
    <property type="term" value="P:response to other organism"/>
    <property type="evidence" value="ECO:0007669"/>
    <property type="project" value="UniProtKB-ARBA"/>
</dbReference>
<evidence type="ECO:0000256" key="2">
    <source>
        <dbReference type="ARBA" id="ARBA00022741"/>
    </source>
</evidence>
<comment type="caution">
    <text evidence="8">The sequence shown here is derived from an EMBL/GenBank/DDBJ whole genome shotgun (WGS) entry which is preliminary data.</text>
</comment>
<keyword evidence="3" id="KW-0611">Plant defense</keyword>
<feature type="domain" description="Disease resistance R13L4/SHOC-2-like LRR" evidence="7">
    <location>
        <begin position="415"/>
        <end position="567"/>
    </location>
</feature>
<keyword evidence="4" id="KW-0067">ATP-binding</keyword>
<evidence type="ECO:0000256" key="3">
    <source>
        <dbReference type="ARBA" id="ARBA00022821"/>
    </source>
</evidence>
<dbReference type="InterPro" id="IPR032675">
    <property type="entry name" value="LRR_dom_sf"/>
</dbReference>
<sequence>MAAEAVLTFAAEGILNKVLSLPAQEFGLAWGFKAQLRKLQKSFTDIERFLVDVADQPQEKSKSIEEWVKNLKDVAEDAEDVLDEFEYEVARRKVEIQNHMKKKVLNFFSLSNPLAFRLQMAHKMQKINASLVKLKSEAPLLGLVSKNKGATPQGIRWDRQTDSRIGRDEITVGRGEVVTKIVTTLTDSKYNQGNPAVMAIVGMGGLGKTTLAKSVYNEALIHKHFETGIWVCVSDTFDVDLILLKMLEQLKPEKVPSSKDNREALLKFLEEELKDKRYILVLDDVWNEDSGKWENLMECLSKLYSAAGSKIVVTTRSGNVASISEKLLPRHDLEHLSVDECWSIIKDGAFLNSSDHITHEFQTVGMKIAENCGGVPLVAKELTISECPKVAWFGVQSNSISLQSFSDLPTFTSLRGLKIFKCEGLESWVSRLQFPLSLEWLEIEDFPNSEILPSLDNLTSLRYLGIRNWRKLKDLPTGSQGLPRLKELCIGGFWEELDSLPQQIQHLTYLTSLWVYNFDGVETLPEWLGSLTSLTFLEICYCKNLTNLPSVQAMQRLTKLHSLFIKGCHPLLKQRCTRDSGTDWPKISHIPVIRSRIGIRIKTHAWINIIFQPQSCFLIIKFAVVEDIGMGLAAAEVAGMKCIVTKRRYTAEEDFQNAYANFDFFEDSPEERFYLGTCRSLLSNSSSL</sequence>
<dbReference type="PANTHER" id="PTHR36766">
    <property type="entry name" value="PLANT BROAD-SPECTRUM MILDEW RESISTANCE PROTEIN RPW8"/>
    <property type="match status" value="1"/>
</dbReference>
<evidence type="ECO:0000313" key="8">
    <source>
        <dbReference type="EMBL" id="RXI04054.1"/>
    </source>
</evidence>
<evidence type="ECO:0000313" key="9">
    <source>
        <dbReference type="Proteomes" id="UP000290289"/>
    </source>
</evidence>
<dbReference type="CDD" id="cd14798">
    <property type="entry name" value="RX-CC_like"/>
    <property type="match status" value="1"/>
</dbReference>
<evidence type="ECO:0000259" key="6">
    <source>
        <dbReference type="Pfam" id="PF18052"/>
    </source>
</evidence>
<protein>
    <recommendedName>
        <fullName evidence="10">Disease resistance protein RGA3</fullName>
    </recommendedName>
</protein>
<dbReference type="Proteomes" id="UP000290289">
    <property type="component" value="Chromosome 3"/>
</dbReference>
<keyword evidence="2" id="KW-0547">Nucleotide-binding</keyword>
<dbReference type="InterPro" id="IPR023214">
    <property type="entry name" value="HAD_sf"/>
</dbReference>
<organism evidence="8 9">
    <name type="scientific">Malus domestica</name>
    <name type="common">Apple</name>
    <name type="synonym">Pyrus malus</name>
    <dbReference type="NCBI Taxonomy" id="3750"/>
    <lineage>
        <taxon>Eukaryota</taxon>
        <taxon>Viridiplantae</taxon>
        <taxon>Streptophyta</taxon>
        <taxon>Embryophyta</taxon>
        <taxon>Tracheophyta</taxon>
        <taxon>Spermatophyta</taxon>
        <taxon>Magnoliopsida</taxon>
        <taxon>eudicotyledons</taxon>
        <taxon>Gunneridae</taxon>
        <taxon>Pentapetalae</taxon>
        <taxon>rosids</taxon>
        <taxon>fabids</taxon>
        <taxon>Rosales</taxon>
        <taxon>Rosaceae</taxon>
        <taxon>Amygdaloideae</taxon>
        <taxon>Maleae</taxon>
        <taxon>Malus</taxon>
    </lineage>
</organism>
<evidence type="ECO:0008006" key="10">
    <source>
        <dbReference type="Google" id="ProtNLM"/>
    </source>
</evidence>
<evidence type="ECO:0000256" key="4">
    <source>
        <dbReference type="ARBA" id="ARBA00022840"/>
    </source>
</evidence>
<dbReference type="AlphaFoldDB" id="A0A498KCF9"/>
<dbReference type="PRINTS" id="PR00364">
    <property type="entry name" value="DISEASERSIST"/>
</dbReference>
<dbReference type="SUPFAM" id="SSF52540">
    <property type="entry name" value="P-loop containing nucleoside triphosphate hydrolases"/>
    <property type="match status" value="1"/>
</dbReference>
<dbReference type="SUPFAM" id="SSF52047">
    <property type="entry name" value="RNI-like"/>
    <property type="match status" value="1"/>
</dbReference>
<dbReference type="Gene3D" id="3.40.50.300">
    <property type="entry name" value="P-loop containing nucleotide triphosphate hydrolases"/>
    <property type="match status" value="1"/>
</dbReference>
<feature type="domain" description="NB-ARC" evidence="5">
    <location>
        <begin position="180"/>
        <end position="352"/>
    </location>
</feature>
<dbReference type="PANTHER" id="PTHR36766:SF70">
    <property type="entry name" value="DISEASE RESISTANCE PROTEIN RGA4"/>
    <property type="match status" value="1"/>
</dbReference>